<feature type="compositionally biased region" description="Basic and acidic residues" evidence="2">
    <location>
        <begin position="536"/>
        <end position="548"/>
    </location>
</feature>
<evidence type="ECO:0000256" key="1">
    <source>
        <dbReference type="SAM" id="Coils"/>
    </source>
</evidence>
<gene>
    <name evidence="4" type="ORF">AaeL_AAEL004551</name>
</gene>
<feature type="region of interest" description="Disordered" evidence="2">
    <location>
        <begin position="1053"/>
        <end position="1083"/>
    </location>
</feature>
<reference evidence="4" key="2">
    <citation type="journal article" date="2007" name="Science">
        <title>Genome sequence of Aedes aegypti, a major arbovirus vector.</title>
        <authorList>
            <person name="Nene V."/>
            <person name="Wortman J.R."/>
            <person name="Lawson D."/>
            <person name="Haas B."/>
            <person name="Kodira C."/>
            <person name="Tu Z.J."/>
            <person name="Loftus B."/>
            <person name="Xi Z."/>
            <person name="Megy K."/>
            <person name="Grabherr M."/>
            <person name="Ren Q."/>
            <person name="Zdobnov E.M."/>
            <person name="Lobo N.F."/>
            <person name="Campbell K.S."/>
            <person name="Brown S.E."/>
            <person name="Bonaldo M.F."/>
            <person name="Zhu J."/>
            <person name="Sinkins S.P."/>
            <person name="Hogenkamp D.G."/>
            <person name="Amedeo P."/>
            <person name="Arensburger P."/>
            <person name="Atkinson P.W."/>
            <person name="Bidwell S."/>
            <person name="Biedler J."/>
            <person name="Birney E."/>
            <person name="Bruggner R.V."/>
            <person name="Costas J."/>
            <person name="Coy M.R."/>
            <person name="Crabtree J."/>
            <person name="Crawford M."/>
            <person name="Debruyn B."/>
            <person name="Decaprio D."/>
            <person name="Eiglmeier K."/>
            <person name="Eisenstadt E."/>
            <person name="El-Dorry H."/>
            <person name="Gelbart W.M."/>
            <person name="Gomes S.L."/>
            <person name="Hammond M."/>
            <person name="Hannick L.I."/>
            <person name="Hogan J.R."/>
            <person name="Holmes M.H."/>
            <person name="Jaffe D."/>
            <person name="Johnston J.S."/>
            <person name="Kennedy R.C."/>
            <person name="Koo H."/>
            <person name="Kravitz S."/>
            <person name="Kriventseva E.V."/>
            <person name="Kulp D."/>
            <person name="Labutti K."/>
            <person name="Lee E."/>
            <person name="Li S."/>
            <person name="Lovin D.D."/>
            <person name="Mao C."/>
            <person name="Mauceli E."/>
            <person name="Menck C.F."/>
            <person name="Miller J.R."/>
            <person name="Montgomery P."/>
            <person name="Mori A."/>
            <person name="Nascimento A.L."/>
            <person name="Naveira H.F."/>
            <person name="Nusbaum C."/>
            <person name="O'leary S."/>
            <person name="Orvis J."/>
            <person name="Pertea M."/>
            <person name="Quesneville H."/>
            <person name="Reidenbach K.R."/>
            <person name="Rogers Y.H."/>
            <person name="Roth C.W."/>
            <person name="Schneider J.R."/>
            <person name="Schatz M."/>
            <person name="Shumway M."/>
            <person name="Stanke M."/>
            <person name="Stinson E.O."/>
            <person name="Tubio J.M."/>
            <person name="Vanzee J.P."/>
            <person name="Verjovski-Almeida S."/>
            <person name="Werner D."/>
            <person name="White O."/>
            <person name="Wyder S."/>
            <person name="Zeng Q."/>
            <person name="Zhao Q."/>
            <person name="Zhao Y."/>
            <person name="Hill C.A."/>
            <person name="Raikhel A.S."/>
            <person name="Soares M.B."/>
            <person name="Knudson D.L."/>
            <person name="Lee N.H."/>
            <person name="Galagan J."/>
            <person name="Salzberg S.L."/>
            <person name="Paulsen I.T."/>
            <person name="Dimopoulos G."/>
            <person name="Collins F.H."/>
            <person name="Birren B."/>
            <person name="Fraser-Liggett C.M."/>
            <person name="Severson D.W."/>
        </authorList>
    </citation>
    <scope>NUCLEOTIDE SEQUENCE [LARGE SCALE GENOMIC DNA]</scope>
    <source>
        <strain evidence="4">Liverpool</strain>
    </source>
</reference>
<feature type="region of interest" description="Disordered" evidence="2">
    <location>
        <begin position="1015"/>
        <end position="1036"/>
    </location>
</feature>
<evidence type="ECO:0000256" key="2">
    <source>
        <dbReference type="SAM" id="MobiDB-lite"/>
    </source>
</evidence>
<feature type="region of interest" description="Disordered" evidence="2">
    <location>
        <begin position="1149"/>
        <end position="1195"/>
    </location>
</feature>
<dbReference type="KEGG" id="aag:5565059"/>
<feature type="compositionally biased region" description="Basic residues" evidence="2">
    <location>
        <begin position="682"/>
        <end position="693"/>
    </location>
</feature>
<feature type="compositionally biased region" description="Basic residues" evidence="2">
    <location>
        <begin position="506"/>
        <end position="515"/>
    </location>
</feature>
<dbReference type="STRING" id="7159.Q17CG4"/>
<dbReference type="VEuPathDB" id="VectorBase:AAEL004551"/>
<dbReference type="PANTHER" id="PTHR31532">
    <property type="entry name" value="BIORIENTATION OF CHROMOSOMES IN CELL DIVISION 1 FAMILY MEMBER"/>
    <property type="match status" value="1"/>
</dbReference>
<dbReference type="AlphaFoldDB" id="Q17CG4"/>
<dbReference type="HOGENOM" id="CLU_273771_0_0_1"/>
<protein>
    <submittedName>
        <fullName evidence="4">AAEL004551-PA</fullName>
    </submittedName>
</protein>
<feature type="compositionally biased region" description="Basic and acidic residues" evidence="2">
    <location>
        <begin position="1025"/>
        <end position="1035"/>
    </location>
</feature>
<feature type="compositionally biased region" description="Basic and acidic residues" evidence="2">
    <location>
        <begin position="350"/>
        <end position="366"/>
    </location>
</feature>
<feature type="compositionally biased region" description="Polar residues" evidence="2">
    <location>
        <begin position="601"/>
        <end position="620"/>
    </location>
</feature>
<feature type="coiled-coil region" evidence="1">
    <location>
        <begin position="865"/>
        <end position="896"/>
    </location>
</feature>
<dbReference type="PANTHER" id="PTHR31532:SF10">
    <property type="entry name" value="BIORIENTATION OF CHROMOSOMES IN CELL DIVISION PROTEIN 1-LIKE 1"/>
    <property type="match status" value="1"/>
</dbReference>
<evidence type="ECO:0000313" key="4">
    <source>
        <dbReference type="EMBL" id="EAT44057.1"/>
    </source>
</evidence>
<feature type="compositionally biased region" description="Polar residues" evidence="2">
    <location>
        <begin position="231"/>
        <end position="240"/>
    </location>
</feature>
<feature type="region of interest" description="Disordered" evidence="2">
    <location>
        <begin position="294"/>
        <end position="705"/>
    </location>
</feature>
<evidence type="ECO:0000259" key="3">
    <source>
        <dbReference type="Pfam" id="PF05205"/>
    </source>
</evidence>
<feature type="compositionally biased region" description="Basic and acidic residues" evidence="2">
    <location>
        <begin position="412"/>
        <end position="428"/>
    </location>
</feature>
<feature type="compositionally biased region" description="Polar residues" evidence="2">
    <location>
        <begin position="628"/>
        <end position="643"/>
    </location>
</feature>
<reference evidence="4" key="1">
    <citation type="submission" date="2005-10" db="EMBL/GenBank/DDBJ databases">
        <authorList>
            <person name="Loftus B.J."/>
            <person name="Nene V.M."/>
            <person name="Hannick L.I."/>
            <person name="Bidwell S."/>
            <person name="Haas B."/>
            <person name="Amedeo P."/>
            <person name="Orvis J."/>
            <person name="Wortman J.R."/>
            <person name="White O.R."/>
            <person name="Salzberg S."/>
            <person name="Shumway M."/>
            <person name="Koo H."/>
            <person name="Zhao Y."/>
            <person name="Holmes M."/>
            <person name="Miller J."/>
            <person name="Schatz M."/>
            <person name="Pop M."/>
            <person name="Pai G."/>
            <person name="Utterback T."/>
            <person name="Rogers Y.-H."/>
            <person name="Kravitz S."/>
            <person name="Fraser C.M."/>
        </authorList>
    </citation>
    <scope>NUCLEOTIDE SEQUENCE</scope>
    <source>
        <strain evidence="4">Liverpool</strain>
    </source>
</reference>
<dbReference type="PhylomeDB" id="Q17CG4"/>
<dbReference type="eggNOG" id="ENOG502QTHP">
    <property type="taxonomic scope" value="Eukaryota"/>
</dbReference>
<dbReference type="PaxDb" id="7159-AAEL004551-PA"/>
<feature type="compositionally biased region" description="Basic and acidic residues" evidence="2">
    <location>
        <begin position="435"/>
        <end position="469"/>
    </location>
</feature>
<feature type="compositionally biased region" description="Polar residues" evidence="2">
    <location>
        <begin position="1073"/>
        <end position="1083"/>
    </location>
</feature>
<dbReference type="OrthoDB" id="7605699at2759"/>
<dbReference type="Proteomes" id="UP000682892">
    <property type="component" value="Chromosome 1"/>
</dbReference>
<feature type="compositionally biased region" description="Low complexity" evidence="2">
    <location>
        <begin position="549"/>
        <end position="558"/>
    </location>
</feature>
<feature type="region of interest" description="Disordered" evidence="2">
    <location>
        <begin position="144"/>
        <end position="175"/>
    </location>
</feature>
<dbReference type="GO" id="GO:0048188">
    <property type="term" value="C:Set1C/COMPASS complex"/>
    <property type="evidence" value="ECO:0007669"/>
    <property type="project" value="TreeGrafter"/>
</dbReference>
<feature type="region of interest" description="Disordered" evidence="2">
    <location>
        <begin position="189"/>
        <end position="281"/>
    </location>
</feature>
<accession>Q17CG4</accession>
<feature type="compositionally biased region" description="Acidic residues" evidence="2">
    <location>
        <begin position="322"/>
        <end position="331"/>
    </location>
</feature>
<feature type="compositionally biased region" description="Polar residues" evidence="2">
    <location>
        <begin position="267"/>
        <end position="281"/>
    </location>
</feature>
<dbReference type="EMBL" id="CH477308">
    <property type="protein sequence ID" value="EAT44057.1"/>
    <property type="molecule type" value="Genomic_DNA"/>
</dbReference>
<dbReference type="InterPro" id="IPR055264">
    <property type="entry name" value="BOD1/SHG1_dom"/>
</dbReference>
<name>Q17CG4_AEDAE</name>
<organism evidence="4 5">
    <name type="scientific">Aedes aegypti</name>
    <name type="common">Yellowfever mosquito</name>
    <name type="synonym">Culex aegypti</name>
    <dbReference type="NCBI Taxonomy" id="7159"/>
    <lineage>
        <taxon>Eukaryota</taxon>
        <taxon>Metazoa</taxon>
        <taxon>Ecdysozoa</taxon>
        <taxon>Arthropoda</taxon>
        <taxon>Hexapoda</taxon>
        <taxon>Insecta</taxon>
        <taxon>Pterygota</taxon>
        <taxon>Neoptera</taxon>
        <taxon>Endopterygota</taxon>
        <taxon>Diptera</taxon>
        <taxon>Nematocera</taxon>
        <taxon>Culicoidea</taxon>
        <taxon>Culicidae</taxon>
        <taxon>Culicinae</taxon>
        <taxon>Aedini</taxon>
        <taxon>Aedes</taxon>
        <taxon>Stegomyia</taxon>
    </lineage>
</organism>
<evidence type="ECO:0000313" key="5">
    <source>
        <dbReference type="Proteomes" id="UP000682892"/>
    </source>
</evidence>
<feature type="compositionally biased region" description="Basic and acidic residues" evidence="2">
    <location>
        <begin position="651"/>
        <end position="664"/>
    </location>
</feature>
<feature type="compositionally biased region" description="Basic and acidic residues" evidence="2">
    <location>
        <begin position="564"/>
        <end position="577"/>
    </location>
</feature>
<dbReference type="Pfam" id="PF05205">
    <property type="entry name" value="COMPASS-Shg1"/>
    <property type="match status" value="1"/>
</dbReference>
<dbReference type="GO" id="GO:0031297">
    <property type="term" value="P:replication fork processing"/>
    <property type="evidence" value="ECO:0007669"/>
    <property type="project" value="TreeGrafter"/>
</dbReference>
<sequence>MDNLADDPTFIDAIVHEVKSQGLFDQFRKECLADVDTKPAYQNLRQRVESSVSKFLSQQKWTDNIRHKNQLREKLRKNIIDSGFLETGVERIVDQVVNPKISTVFHPKVEDIVYNYLGIEKPKPVVNGSGGLDVQTDFLPEDLEAVSPDSDKKSSSASSDIHPTMMEQNQQEELTESKEIIDDFESPAFEPLETRPPSQLKQESNDSNASAISGLTSQESVENEPKELVTEPTSEQTNFKASEKQQDDNTQEEPVAAGTPEKPSPEIAQNDSQLSQVSSNSRLSIITNSEAITQQQQQLDTLGNPRLDITEEAQMPKFNENSNEEEGELSDSNEGTPGPSSELEPQRSNFDLRQEAYDFKGTDRNRYLGAELEGEVAGRPDAGQNGGDEKDEPLNTSDERHQNAPSPLPSARFEENSSHSERSLRICEDSTLEQKTLDASDRLDNCDSAKTPLNDEHSTQSAPDVDKMDSSQVEVVSLAAVQHHVSEGDSRKDRHRSGRERESDRHRHSSSHRHGSSSSRDDRRSHGSSKHGSTSRRSDRDRDRKHENGNSNSNSGSSRKTHDKRKEEDDHYSSHEKPTKRRRSTDRDSNDGAENGKCYKTTGQSVVRSGESAQISSKDSQNTDRRSGGTQDSQPQLNDSLDSSFEGFDEDQLHDNPKKVDKLAKFLTKSPNKLKIGENSHKPNKKTKKPIHKSPKEADRKSSSNMDVFAFSFDKPAKLGKNGETDHDEIRNVEQLLPDSIDSLDHLAEDVIVLEPTELAMVIQASDEQNAQVIGSNLAGDDDEILQSAPHMFPRTNPEDLVTLTTQPVIVDQMLTNGDNMDLELLIGEKQLHGDETTMDKIQQGLDVAKNRVRKPKIASNFSEARKLMKVRRQIEREEKKKREQAMALAKKLINETGSEDDQGIELEFVCDGNRNNSAPIISSPVRQKAPKLNGSLDDETDLLYLPEEDQVYAENEKLLDFLRLKTAEVSVPDDFKQNDSRLYSLAPSPGHDKTVRNIFPDNEDDETMTVELAEPLSDPSIAESDTKDQEDNVKQELAVPSTERVTSIEMATKEMEKAVTPKQRTSKRKQSRSPPNAATNTDVDFEACLPVQRIDKQAMKADDDTVQPCKNSTQNLFNAKRSRRVGLPKPKGPITSTAILTVDISDVKPITDGKGSPGNNNNGIVKAKRYSSEDLYKPRYNSRTRTRASEQVGI</sequence>
<reference evidence="4" key="3">
    <citation type="submission" date="2012-09" db="EMBL/GenBank/DDBJ databases">
        <authorList>
            <consortium name="VectorBase"/>
        </authorList>
    </citation>
    <scope>NUCLEOTIDE SEQUENCE</scope>
    <source>
        <strain evidence="4">Liverpool</strain>
    </source>
</reference>
<proteinExistence type="predicted"/>
<feature type="compositionally biased region" description="Polar residues" evidence="2">
    <location>
        <begin position="196"/>
        <end position="220"/>
    </location>
</feature>
<feature type="domain" description="BOD1/SHG1" evidence="3">
    <location>
        <begin position="14"/>
        <end position="110"/>
    </location>
</feature>
<dbReference type="OMA" id="QEWSDNI"/>
<keyword evidence="1" id="KW-0175">Coiled coil</keyword>